<dbReference type="AlphaFoldDB" id="A0A101JS18"/>
<sequence length="108" mass="11691">MTTAPQWSAHVTEEGDTNTVALTGELDLLVADELTQLLITRLDRPGTVRVIADLTAVTFLDSAALGSLIVAYRHAQETGERFTLANPTRPVRRILDISGVYDILTDAA</sequence>
<protein>
    <recommendedName>
        <fullName evidence="2">Anti-sigma factor antagonist</fullName>
    </recommendedName>
</protein>
<dbReference type="SUPFAM" id="SSF52091">
    <property type="entry name" value="SpoIIaa-like"/>
    <property type="match status" value="1"/>
</dbReference>
<name>A0A101JS18_9ACTN</name>
<gene>
    <name evidence="4" type="ORF">ADL15_20975</name>
</gene>
<dbReference type="PANTHER" id="PTHR33495">
    <property type="entry name" value="ANTI-SIGMA FACTOR ANTAGONIST TM_1081-RELATED-RELATED"/>
    <property type="match status" value="1"/>
</dbReference>
<dbReference type="InterPro" id="IPR002645">
    <property type="entry name" value="STAS_dom"/>
</dbReference>
<dbReference type="NCBIfam" id="TIGR00377">
    <property type="entry name" value="ant_ant_sig"/>
    <property type="match status" value="1"/>
</dbReference>
<dbReference type="PROSITE" id="PS50801">
    <property type="entry name" value="STAS"/>
    <property type="match status" value="1"/>
</dbReference>
<comment type="caution">
    <text evidence="4">The sequence shown here is derived from an EMBL/GenBank/DDBJ whole genome shotgun (WGS) entry which is preliminary data.</text>
</comment>
<dbReference type="Pfam" id="PF13466">
    <property type="entry name" value="STAS_2"/>
    <property type="match status" value="1"/>
</dbReference>
<dbReference type="CDD" id="cd07043">
    <property type="entry name" value="STAS_anti-anti-sigma_factors"/>
    <property type="match status" value="1"/>
</dbReference>
<reference evidence="4 5" key="1">
    <citation type="submission" date="2015-10" db="EMBL/GenBank/DDBJ databases">
        <authorList>
            <person name="Gilbert D.G."/>
        </authorList>
    </citation>
    <scope>NUCLEOTIDE SEQUENCE [LARGE SCALE GENOMIC DNA]</scope>
    <source>
        <strain evidence="4 5">NRRL B-16712</strain>
    </source>
</reference>
<dbReference type="Proteomes" id="UP000053244">
    <property type="component" value="Unassembled WGS sequence"/>
</dbReference>
<dbReference type="InterPro" id="IPR003658">
    <property type="entry name" value="Anti-sigma_ant"/>
</dbReference>
<dbReference type="InterPro" id="IPR036513">
    <property type="entry name" value="STAS_dom_sf"/>
</dbReference>
<dbReference type="InterPro" id="IPR058548">
    <property type="entry name" value="MlaB-like_STAS"/>
</dbReference>
<evidence type="ECO:0000313" key="4">
    <source>
        <dbReference type="EMBL" id="KUL31980.1"/>
    </source>
</evidence>
<evidence type="ECO:0000256" key="1">
    <source>
        <dbReference type="ARBA" id="ARBA00009013"/>
    </source>
</evidence>
<organism evidence="4 5">
    <name type="scientific">Actinoplanes awajinensis subsp. mycoplanecinus</name>
    <dbReference type="NCBI Taxonomy" id="135947"/>
    <lineage>
        <taxon>Bacteria</taxon>
        <taxon>Bacillati</taxon>
        <taxon>Actinomycetota</taxon>
        <taxon>Actinomycetes</taxon>
        <taxon>Micromonosporales</taxon>
        <taxon>Micromonosporaceae</taxon>
        <taxon>Actinoplanes</taxon>
    </lineage>
</organism>
<proteinExistence type="inferred from homology"/>
<evidence type="ECO:0000313" key="5">
    <source>
        <dbReference type="Proteomes" id="UP000053244"/>
    </source>
</evidence>
<feature type="domain" description="STAS" evidence="3">
    <location>
        <begin position="7"/>
        <end position="108"/>
    </location>
</feature>
<dbReference type="EMBL" id="LLZH01000189">
    <property type="protein sequence ID" value="KUL31980.1"/>
    <property type="molecule type" value="Genomic_DNA"/>
</dbReference>
<dbReference type="Gene3D" id="3.30.750.24">
    <property type="entry name" value="STAS domain"/>
    <property type="match status" value="1"/>
</dbReference>
<keyword evidence="5" id="KW-1185">Reference proteome</keyword>
<dbReference type="PANTHER" id="PTHR33495:SF2">
    <property type="entry name" value="ANTI-SIGMA FACTOR ANTAGONIST TM_1081-RELATED"/>
    <property type="match status" value="1"/>
</dbReference>
<evidence type="ECO:0000256" key="2">
    <source>
        <dbReference type="RuleBase" id="RU003749"/>
    </source>
</evidence>
<dbReference type="RefSeq" id="WP_067693714.1">
    <property type="nucleotide sequence ID" value="NZ_LLZH01000189.1"/>
</dbReference>
<evidence type="ECO:0000259" key="3">
    <source>
        <dbReference type="PROSITE" id="PS50801"/>
    </source>
</evidence>
<dbReference type="GO" id="GO:0043856">
    <property type="term" value="F:anti-sigma factor antagonist activity"/>
    <property type="evidence" value="ECO:0007669"/>
    <property type="project" value="InterPro"/>
</dbReference>
<dbReference type="OrthoDB" id="3297913at2"/>
<comment type="similarity">
    <text evidence="1 2">Belongs to the anti-sigma-factor antagonist family.</text>
</comment>
<accession>A0A101JS18</accession>